<dbReference type="Proteomes" id="UP000255425">
    <property type="component" value="Unassembled WGS sequence"/>
</dbReference>
<dbReference type="GeneID" id="63935453"/>
<dbReference type="PANTHER" id="PTHR34135:SF1">
    <property type="entry name" value="GLYCOSYL HYDROLASE FAMILY 25"/>
    <property type="match status" value="1"/>
</dbReference>
<feature type="signal peptide" evidence="3">
    <location>
        <begin position="1"/>
        <end position="26"/>
    </location>
</feature>
<accession>A0A380HBR6</accession>
<dbReference type="Gene3D" id="3.20.20.80">
    <property type="entry name" value="Glycosidases"/>
    <property type="match status" value="1"/>
</dbReference>
<evidence type="ECO:0000256" key="3">
    <source>
        <dbReference type="SAM" id="SignalP"/>
    </source>
</evidence>
<reference evidence="4 5" key="1">
    <citation type="submission" date="2018-06" db="EMBL/GenBank/DDBJ databases">
        <authorList>
            <consortium name="Pathogen Informatics"/>
            <person name="Doyle S."/>
        </authorList>
    </citation>
    <scope>NUCLEOTIDE SEQUENCE [LARGE SCALE GENOMIC DNA]</scope>
    <source>
        <strain evidence="4 5">NCTC11807</strain>
    </source>
</reference>
<keyword evidence="3" id="KW-0732">Signal</keyword>
<sequence length="271" mass="31512">MLKKISYLMISFSILATSFGTINAHAQESSHNQSNREKGTMGYGYQKYIEKHPHQQNNETQNRSTFSTKSRSMKTDTGKRVLDISEWQDNLTNAQVKKLKQNYDFIIIRAQYGSEYVDKSLEHNAALLDQNHIKFGVYSYSMYENAQDARYEAKTLYNRAPKAEFYVNDYEQQTVTSGDAEIATKAWANQMRQLAGNKKVLFYSYENFMLNNVPNALGSYDGYWLAAYQAEEPNREKVLWQYTNSYYSPELQQNVDANYIDNNIKSSWFTS</sequence>
<dbReference type="GO" id="GO:0009253">
    <property type="term" value="P:peptidoglycan catabolic process"/>
    <property type="evidence" value="ECO:0007669"/>
    <property type="project" value="InterPro"/>
</dbReference>
<dbReference type="AlphaFoldDB" id="A0A380HBR6"/>
<dbReference type="EMBL" id="UHDZ01000001">
    <property type="protein sequence ID" value="SUM74636.1"/>
    <property type="molecule type" value="Genomic_DNA"/>
</dbReference>
<feature type="compositionally biased region" description="Polar residues" evidence="2">
    <location>
        <begin position="55"/>
        <end position="70"/>
    </location>
</feature>
<evidence type="ECO:0000313" key="5">
    <source>
        <dbReference type="Proteomes" id="UP000255425"/>
    </source>
</evidence>
<organism evidence="4 5">
    <name type="scientific">Staphylococcus saccharolyticus</name>
    <dbReference type="NCBI Taxonomy" id="33028"/>
    <lineage>
        <taxon>Bacteria</taxon>
        <taxon>Bacillati</taxon>
        <taxon>Bacillota</taxon>
        <taxon>Bacilli</taxon>
        <taxon>Bacillales</taxon>
        <taxon>Staphylococcaceae</taxon>
        <taxon>Staphylococcus</taxon>
    </lineage>
</organism>
<gene>
    <name evidence="4" type="ORF">NCTC11807_02693</name>
</gene>
<evidence type="ECO:0000256" key="1">
    <source>
        <dbReference type="ARBA" id="ARBA00010646"/>
    </source>
</evidence>
<feature type="chain" id="PRO_5016640814" evidence="3">
    <location>
        <begin position="27"/>
        <end position="271"/>
    </location>
</feature>
<evidence type="ECO:0000313" key="4">
    <source>
        <dbReference type="EMBL" id="SUM74636.1"/>
    </source>
</evidence>
<proteinExistence type="inferred from homology"/>
<dbReference type="RefSeq" id="WP_115314062.1">
    <property type="nucleotide sequence ID" value="NZ_CP066042.1"/>
</dbReference>
<dbReference type="Pfam" id="PF01183">
    <property type="entry name" value="Glyco_hydro_25"/>
    <property type="match status" value="1"/>
</dbReference>
<dbReference type="PROSITE" id="PS51904">
    <property type="entry name" value="GLYCOSYL_HYDROL_F25_2"/>
    <property type="match status" value="1"/>
</dbReference>
<dbReference type="GO" id="GO:0016998">
    <property type="term" value="P:cell wall macromolecule catabolic process"/>
    <property type="evidence" value="ECO:0007669"/>
    <property type="project" value="InterPro"/>
</dbReference>
<dbReference type="GO" id="GO:0016052">
    <property type="term" value="P:carbohydrate catabolic process"/>
    <property type="evidence" value="ECO:0007669"/>
    <property type="project" value="TreeGrafter"/>
</dbReference>
<dbReference type="InterPro" id="IPR002053">
    <property type="entry name" value="Glyco_hydro_25"/>
</dbReference>
<name>A0A380HBR6_9STAP</name>
<dbReference type="SUPFAM" id="SSF51445">
    <property type="entry name" value="(Trans)glycosidases"/>
    <property type="match status" value="1"/>
</dbReference>
<dbReference type="InterPro" id="IPR017853">
    <property type="entry name" value="GH"/>
</dbReference>
<dbReference type="PANTHER" id="PTHR34135">
    <property type="entry name" value="LYSOZYME"/>
    <property type="match status" value="1"/>
</dbReference>
<dbReference type="GO" id="GO:0003796">
    <property type="term" value="F:lysozyme activity"/>
    <property type="evidence" value="ECO:0007669"/>
    <property type="project" value="InterPro"/>
</dbReference>
<evidence type="ECO:0000256" key="2">
    <source>
        <dbReference type="SAM" id="MobiDB-lite"/>
    </source>
</evidence>
<feature type="region of interest" description="Disordered" evidence="2">
    <location>
        <begin position="52"/>
        <end position="74"/>
    </location>
</feature>
<protein>
    <submittedName>
        <fullName evidence="4">1,4-beta-N-acetylmuramidase</fullName>
    </submittedName>
</protein>
<comment type="similarity">
    <text evidence="1">Belongs to the glycosyl hydrolase 25 family.</text>
</comment>
<keyword evidence="5" id="KW-1185">Reference proteome</keyword>